<gene>
    <name evidence="4" type="ORF">M9Y10_042928</name>
</gene>
<comment type="caution">
    <text evidence="4">The sequence shown here is derived from an EMBL/GenBank/DDBJ whole genome shotgun (WGS) entry which is preliminary data.</text>
</comment>
<organism evidence="4 5">
    <name type="scientific">Tritrichomonas musculus</name>
    <dbReference type="NCBI Taxonomy" id="1915356"/>
    <lineage>
        <taxon>Eukaryota</taxon>
        <taxon>Metamonada</taxon>
        <taxon>Parabasalia</taxon>
        <taxon>Tritrichomonadida</taxon>
        <taxon>Tritrichomonadidae</taxon>
        <taxon>Tritrichomonas</taxon>
    </lineage>
</organism>
<evidence type="ECO:0000259" key="2">
    <source>
        <dbReference type="Pfam" id="PF10544"/>
    </source>
</evidence>
<name>A0ABR2JY83_9EUKA</name>
<protein>
    <recommendedName>
        <fullName evidence="6">HNH nuclease domain-containing protein</fullName>
    </recommendedName>
</protein>
<dbReference type="InterPro" id="IPR003615">
    <property type="entry name" value="HNH_nuc"/>
</dbReference>
<dbReference type="Pfam" id="PF10544">
    <property type="entry name" value="T5orf172"/>
    <property type="match status" value="1"/>
</dbReference>
<dbReference type="Proteomes" id="UP001470230">
    <property type="component" value="Unassembled WGS sequence"/>
</dbReference>
<dbReference type="InterPro" id="IPR044925">
    <property type="entry name" value="His-Me_finger_sf"/>
</dbReference>
<dbReference type="SUPFAM" id="SSF54060">
    <property type="entry name" value="His-Me finger endonucleases"/>
    <property type="match status" value="1"/>
</dbReference>
<dbReference type="Pfam" id="PF13392">
    <property type="entry name" value="HNH_3"/>
    <property type="match status" value="1"/>
</dbReference>
<dbReference type="InterPro" id="IPR018306">
    <property type="entry name" value="Phage_T5_Orf172_DNA-bd"/>
</dbReference>
<dbReference type="Gene3D" id="3.90.75.20">
    <property type="match status" value="1"/>
</dbReference>
<proteinExistence type="predicted"/>
<feature type="coiled-coil region" evidence="1">
    <location>
        <begin position="207"/>
        <end position="290"/>
    </location>
</feature>
<keyword evidence="1" id="KW-0175">Coiled coil</keyword>
<evidence type="ECO:0000313" key="4">
    <source>
        <dbReference type="EMBL" id="KAK8883829.1"/>
    </source>
</evidence>
<dbReference type="EMBL" id="JAPFFF010000008">
    <property type="protein sequence ID" value="KAK8883829.1"/>
    <property type="molecule type" value="Genomic_DNA"/>
</dbReference>
<accession>A0ABR2JY83</accession>
<reference evidence="4 5" key="1">
    <citation type="submission" date="2024-04" db="EMBL/GenBank/DDBJ databases">
        <title>Tritrichomonas musculus Genome.</title>
        <authorList>
            <person name="Alves-Ferreira E."/>
            <person name="Grigg M."/>
            <person name="Lorenzi H."/>
            <person name="Galac M."/>
        </authorList>
    </citation>
    <scope>NUCLEOTIDE SEQUENCE [LARGE SCALE GENOMIC DNA]</scope>
    <source>
        <strain evidence="4 5">EAF2021</strain>
    </source>
</reference>
<feature type="domain" description="Bacteriophage T5 Orf172 DNA-binding" evidence="2">
    <location>
        <begin position="353"/>
        <end position="445"/>
    </location>
</feature>
<sequence length="454" mass="54575">MRGVPKQCILNKAKRMGITIEELYERMYQGEEVEFDLLDGSNSQYITLNGFEDYEILSKHPFTIRRKKDEYIISEWFDSKGYAVVKLNQKKYKKHRIIAQQFIPNPNNLPQVDHINHNRADNRIENLRWITNQENCKNKSKHRGIEYVFIDELDENKSFEINRYGQLEFHNYYFNLVDEQFYLKTYDDMYRRLFINNDRGSDQQMTLQEALQEINLLRDENKKLREQLINIQAENKMMEENCDELDIQYTEVYQENKFLKHRVNDLEQSYDTINKELKRMKQRYEITSLETFMDLYGYVAERCDIKIIQEKYFEITGIKYSQAQLKRELEQLGYQVKRSGTKNTFYVSKDIKGVLYIVQLKKHKDTSIYKVGRTIYMKQRLSTYKRQDGGATEIQSSKVNNQYKAEAKLLQLLNDAVDRNELKKDKYGDEYFEGPLDVVKKYYDAVVKEFKDEE</sequence>
<evidence type="ECO:0000313" key="5">
    <source>
        <dbReference type="Proteomes" id="UP001470230"/>
    </source>
</evidence>
<feature type="domain" description="HNH nuclease" evidence="3">
    <location>
        <begin position="92"/>
        <end position="135"/>
    </location>
</feature>
<keyword evidence="5" id="KW-1185">Reference proteome</keyword>
<evidence type="ECO:0000256" key="1">
    <source>
        <dbReference type="SAM" id="Coils"/>
    </source>
</evidence>
<evidence type="ECO:0000259" key="3">
    <source>
        <dbReference type="Pfam" id="PF13392"/>
    </source>
</evidence>
<evidence type="ECO:0008006" key="6">
    <source>
        <dbReference type="Google" id="ProtNLM"/>
    </source>
</evidence>